<feature type="domain" description="EH" evidence="19">
    <location>
        <begin position="470"/>
        <end position="559"/>
    </location>
</feature>
<evidence type="ECO:0000256" key="10">
    <source>
        <dbReference type="ARBA" id="ARBA00022583"/>
    </source>
</evidence>
<keyword evidence="12" id="KW-0967">Endosome</keyword>
<comment type="function">
    <text evidence="17">Component of the PAN1 actin cytoskeleton-regulatory complex required for the internalization of endosomes during actin-coupled endocytosis. The complex links the site of endocytosis to the cell membrane-associated actin cytoskeleton. Mediates uptake of external molecules and vacuolar degradation of plasma membrane proteins. Plays a role in the proper organization of the cell membrane-associated actin cytoskeleton and promotes its destabilization.</text>
</comment>
<feature type="region of interest" description="Disordered" evidence="18">
    <location>
        <begin position="1"/>
        <end position="23"/>
    </location>
</feature>
<evidence type="ECO:0000256" key="5">
    <source>
        <dbReference type="ARBA" id="ARBA00011159"/>
    </source>
</evidence>
<feature type="compositionally biased region" description="Acidic residues" evidence="18">
    <location>
        <begin position="1154"/>
        <end position="1163"/>
    </location>
</feature>
<evidence type="ECO:0000256" key="16">
    <source>
        <dbReference type="ARBA" id="ARBA00023212"/>
    </source>
</evidence>
<dbReference type="InterPro" id="IPR003124">
    <property type="entry name" value="WH2_dom"/>
</dbReference>
<feature type="domain" description="EF-hand" evidence="20">
    <location>
        <begin position="503"/>
        <end position="538"/>
    </location>
</feature>
<dbReference type="GO" id="GO:0003779">
    <property type="term" value="F:actin binding"/>
    <property type="evidence" value="ECO:0007669"/>
    <property type="project" value="UniProtKB-KW"/>
</dbReference>
<feature type="compositionally biased region" description="Polar residues" evidence="18">
    <location>
        <begin position="851"/>
        <end position="872"/>
    </location>
</feature>
<feature type="compositionally biased region" description="Polar residues" evidence="18">
    <location>
        <begin position="342"/>
        <end position="370"/>
    </location>
</feature>
<feature type="compositionally biased region" description="Polar residues" evidence="18">
    <location>
        <begin position="926"/>
        <end position="937"/>
    </location>
</feature>
<feature type="region of interest" description="Disordered" evidence="18">
    <location>
        <begin position="851"/>
        <end position="886"/>
    </location>
</feature>
<dbReference type="Gene3D" id="1.10.238.10">
    <property type="entry name" value="EF-hand"/>
    <property type="match status" value="2"/>
</dbReference>
<dbReference type="InterPro" id="IPR011992">
    <property type="entry name" value="EF-hand-dom_pair"/>
</dbReference>
<keyword evidence="15" id="KW-0009">Actin-binding</keyword>
<comment type="similarity">
    <text evidence="4">Belongs to the PAN1 family.</text>
</comment>
<protein>
    <recommendedName>
        <fullName evidence="6">Actin cytoskeleton-regulatory complex protein PAN1</fullName>
    </recommendedName>
    <alternativeName>
        <fullName evidence="7">Actin cytoskeleton-regulatory complex protein pan1</fullName>
    </alternativeName>
</protein>
<dbReference type="Proteomes" id="UP000005018">
    <property type="component" value="Chromosome 1"/>
</dbReference>
<evidence type="ECO:0000259" key="21">
    <source>
        <dbReference type="PROSITE" id="PS51082"/>
    </source>
</evidence>
<keyword evidence="13" id="KW-0175">Coiled coil</keyword>
<dbReference type="EMBL" id="HE681719">
    <property type="protein sequence ID" value="CCG21508.1"/>
    <property type="molecule type" value="Genomic_DNA"/>
</dbReference>
<keyword evidence="8" id="KW-1003">Cell membrane</keyword>
<feature type="compositionally biased region" description="Polar residues" evidence="18">
    <location>
        <begin position="1127"/>
        <end position="1146"/>
    </location>
</feature>
<feature type="compositionally biased region" description="Polar residues" evidence="18">
    <location>
        <begin position="1217"/>
        <end position="1249"/>
    </location>
</feature>
<evidence type="ECO:0000256" key="1">
    <source>
        <dbReference type="ARBA" id="ARBA00004125"/>
    </source>
</evidence>
<evidence type="ECO:0000256" key="4">
    <source>
        <dbReference type="ARBA" id="ARBA00009351"/>
    </source>
</evidence>
<keyword evidence="9" id="KW-0963">Cytoplasm</keyword>
<evidence type="ECO:0000256" key="9">
    <source>
        <dbReference type="ARBA" id="ARBA00022490"/>
    </source>
</evidence>
<dbReference type="HOGENOM" id="CLU_001619_0_0_1"/>
<keyword evidence="10" id="KW-0254">Endocytosis</keyword>
<organism evidence="22 23">
    <name type="scientific">Candida orthopsilosis (strain 90-125)</name>
    <name type="common">Yeast</name>
    <dbReference type="NCBI Taxonomy" id="1136231"/>
    <lineage>
        <taxon>Eukaryota</taxon>
        <taxon>Fungi</taxon>
        <taxon>Dikarya</taxon>
        <taxon>Ascomycota</taxon>
        <taxon>Saccharomycotina</taxon>
        <taxon>Pichiomycetes</taxon>
        <taxon>Debaryomycetaceae</taxon>
        <taxon>Candida/Lodderomyces clade</taxon>
        <taxon>Candida</taxon>
    </lineage>
</organism>
<reference evidence="22 23" key="1">
    <citation type="journal article" date="2012" name="PLoS ONE">
        <title>Sequence and analysis of the genome of the pathogenic yeast Candida orthopsilosis.</title>
        <authorList>
            <person name="Riccombeni A."/>
            <person name="Vidanes G."/>
            <person name="Proux-Wera E."/>
            <person name="Wolfe K.H."/>
            <person name="Butler G."/>
        </authorList>
    </citation>
    <scope>NUCLEOTIDE SEQUENCE [LARGE SCALE GENOMIC DNA]</scope>
    <source>
        <strain evidence="22 23">Co 90-125</strain>
    </source>
</reference>
<dbReference type="GeneID" id="14537360"/>
<feature type="compositionally biased region" description="Polar residues" evidence="18">
    <location>
        <begin position="1027"/>
        <end position="1043"/>
    </location>
</feature>
<dbReference type="FunFam" id="1.10.238.10:FF:000354">
    <property type="entry name" value="Actin cytoskeleton-regulatory complex protein pan1"/>
    <property type="match status" value="1"/>
</dbReference>
<name>H8WXK2_CANO9</name>
<keyword evidence="11" id="KW-0677">Repeat</keyword>
<dbReference type="PANTHER" id="PTHR11216">
    <property type="entry name" value="EH DOMAIN"/>
    <property type="match status" value="1"/>
</dbReference>
<feature type="region of interest" description="Disordered" evidence="18">
    <location>
        <begin position="911"/>
        <end position="1410"/>
    </location>
</feature>
<dbReference type="PROSITE" id="PS50222">
    <property type="entry name" value="EF_HAND_2"/>
    <property type="match status" value="1"/>
</dbReference>
<dbReference type="PROSITE" id="PS51082">
    <property type="entry name" value="WH2"/>
    <property type="match status" value="1"/>
</dbReference>
<dbReference type="GO" id="GO:0010008">
    <property type="term" value="C:endosome membrane"/>
    <property type="evidence" value="ECO:0007669"/>
    <property type="project" value="UniProtKB-SubCell"/>
</dbReference>
<keyword evidence="14" id="KW-0472">Membrane</keyword>
<feature type="compositionally biased region" description="Pro residues" evidence="18">
    <location>
        <begin position="1268"/>
        <end position="1293"/>
    </location>
</feature>
<dbReference type="PANTHER" id="PTHR11216:SF173">
    <property type="entry name" value="ACTIN CYTOSKELETON-REGULATORY COMPLEX PROTEIN PAN1"/>
    <property type="match status" value="1"/>
</dbReference>
<dbReference type="SUPFAM" id="SSF47473">
    <property type="entry name" value="EF-hand"/>
    <property type="match status" value="2"/>
</dbReference>
<evidence type="ECO:0000256" key="12">
    <source>
        <dbReference type="ARBA" id="ARBA00022753"/>
    </source>
</evidence>
<dbReference type="FunFam" id="1.10.238.10:FF:000349">
    <property type="entry name" value="Actin cytoskeleton-regulatory complex protein PAN1"/>
    <property type="match status" value="1"/>
</dbReference>
<dbReference type="GO" id="GO:0030479">
    <property type="term" value="C:actin cortical patch"/>
    <property type="evidence" value="ECO:0007669"/>
    <property type="project" value="UniProtKB-SubCell"/>
</dbReference>
<evidence type="ECO:0000256" key="6">
    <source>
        <dbReference type="ARBA" id="ARBA00015110"/>
    </source>
</evidence>
<evidence type="ECO:0000313" key="23">
    <source>
        <dbReference type="Proteomes" id="UP000005018"/>
    </source>
</evidence>
<evidence type="ECO:0000256" key="14">
    <source>
        <dbReference type="ARBA" id="ARBA00023136"/>
    </source>
</evidence>
<dbReference type="Pfam" id="PF12763">
    <property type="entry name" value="EH"/>
    <property type="match status" value="2"/>
</dbReference>
<feature type="compositionally biased region" description="Polar residues" evidence="18">
    <location>
        <begin position="1183"/>
        <end position="1199"/>
    </location>
</feature>
<keyword evidence="16" id="KW-0206">Cytoskeleton</keyword>
<evidence type="ECO:0000259" key="19">
    <source>
        <dbReference type="PROSITE" id="PS50031"/>
    </source>
</evidence>
<dbReference type="InterPro" id="IPR013182">
    <property type="entry name" value="DUF1720"/>
</dbReference>
<gene>
    <name evidence="22" type="ORF">CORT_0A11230</name>
</gene>
<evidence type="ECO:0000256" key="3">
    <source>
        <dbReference type="ARBA" id="ARBA00004413"/>
    </source>
</evidence>
<feature type="compositionally biased region" description="Low complexity" evidence="18">
    <location>
        <begin position="12"/>
        <end position="23"/>
    </location>
</feature>
<dbReference type="GO" id="GO:0006897">
    <property type="term" value="P:endocytosis"/>
    <property type="evidence" value="ECO:0007669"/>
    <property type="project" value="UniProtKB-KW"/>
</dbReference>
<evidence type="ECO:0000256" key="2">
    <source>
        <dbReference type="ARBA" id="ARBA00004134"/>
    </source>
</evidence>
<comment type="subunit">
    <text evidence="5">Component of the PAN1 actin cytoskeleton-regulatory complex.</text>
</comment>
<sequence length="1410" mass="152510">MFNSFQNTGYNPNYGLPNQQQQQQPLYTQPTGFAQPNLYASSQPTGYVQTQPTGFQGAPTVVENHDLKIPPFRLSFITVDDQKKFEHLFRTAVPRGEQAISGDSASTILMRSGLSPVTLAEIWTLSDVDKTGSLLFPEFALSLHLCNMAKRGEPLPGLLPEKWLNEVKSFMDAINFSIPDDPNKILANTPFAKKDDWMYNQPPVNTQATGFNQPPTSFAPQATGYGQSANAFAPQATGFNQQPQATSFNQQPQNNWIAPQITGYNQQSQPSTTFGGGAPGEFVPLKPQQTAGLVQKTGPLQAQGTGFNQLSQQRTGGLVPQTTGGLAPQTTGFQQQNQTGGMTSFNQQPTGGFNTIGLQPQRTGPLQANRTGPVPLPSQPTGPLQQQPTGALQPQSTGFLQQQPTGYLQTQPTGRPGEWGFVNMPIGGYSGLNTMHKVFQPNTTQNYQDLNKAMNNNAASNVTWAITKQEKQIYDNLFQAWDTGRKGYVDSSVALNVFTKSGLSRSDLETIWTLADTDDAGKLNKNQFAVAMHLIYRRLNGLEIPLRLPPELIPPADRTFRDTMDNLKNSLKNNGGIKSAKNYKPQTKVDGARFKNDDDIVGYVSRARHKSRDSASPALSNKKDSDLTIDQLKKSIKEKKILLDALDVEDEEKQRNDTSVIDKLKSQIFDLQTKITTQAPNNNKNVLLQRLNQLTRDKIPKLISNINKVNQEISEKSIELAKLKLKQEDPSWDDKSVDLNSIANDKGKVDLKQKMALLTGKGGSGGADYKFKDAVQKSKADLKGQSDMVKDIETGIKTMDDECVSKLKSSARVEVGYEKWEKGFGISQTVASFVRELQRYQDNATAKATAVSAPQVNSFGTRSQPEQVSVQKDSVKTPSAAPVANYSTPEERAAYIKAEAEKRMAARLEKLGISRNKNHGRKSTEKSAPSAVQSQQNHEQKASTQEKVKNNNVSPLVKQKTGVPEVPHVNDSSQPTAQKVVEKPRESFIQSPQPSPPAQPEPPKVAIPSQPASNESEKTPLNAESVIKSQVPVTQSFNESLNTPEGPEINKDNTATSQSGFDKTAQESLKPKQEAAVEISKNAAGRSDEKYKETEVKPQAVALPEARTQTEQPKPPRHDNNPFFKKQFQQVNTEKANMQRNFQRGISNDNSWSDSEEEDSDDDTPNRADALKLANSLFGGMAPSSTPTSESLNAPNQESKLNDVSEPQAEPEPVTTIPVSNTENLEDSSTGSSGPGWNTAESSPSSQPFTGDRETESIPPLPSDDSISPPPPSGSISQIPPPPPPAESIPPVPLFEAYGAQQSNDATSSAPPLPAEVAPPLPSSGSIPPPSPAPPAPPAPAPPAPPAPTFGAPEAPPPPPPPATAPNAPVGVEAPSTPDVGALLSQITGGKSLRKVETKESSGATVGRVL</sequence>
<feature type="domain" description="EH" evidence="19">
    <location>
        <begin position="81"/>
        <end position="170"/>
    </location>
</feature>
<feature type="region of interest" description="Disordered" evidence="18">
    <location>
        <begin position="314"/>
        <end position="415"/>
    </location>
</feature>
<dbReference type="Pfam" id="PF08226">
    <property type="entry name" value="DUF1720"/>
    <property type="match status" value="3"/>
</dbReference>
<accession>H8WXK2</accession>
<evidence type="ECO:0000256" key="15">
    <source>
        <dbReference type="ARBA" id="ARBA00023203"/>
    </source>
</evidence>
<dbReference type="PROSITE" id="PS50031">
    <property type="entry name" value="EH"/>
    <property type="match status" value="2"/>
</dbReference>
<feature type="compositionally biased region" description="Basic and acidic residues" evidence="18">
    <location>
        <begin position="1086"/>
        <end position="1096"/>
    </location>
</feature>
<feature type="compositionally biased region" description="Basic and acidic residues" evidence="18">
    <location>
        <begin position="938"/>
        <end position="949"/>
    </location>
</feature>
<dbReference type="GO" id="GO:0005886">
    <property type="term" value="C:plasma membrane"/>
    <property type="evidence" value="ECO:0007669"/>
    <property type="project" value="UniProtKB-SubCell"/>
</dbReference>
<evidence type="ECO:0000259" key="20">
    <source>
        <dbReference type="PROSITE" id="PS50222"/>
    </source>
</evidence>
<dbReference type="OrthoDB" id="2015333at2759"/>
<feature type="compositionally biased region" description="Low complexity" evidence="18">
    <location>
        <begin position="329"/>
        <end position="341"/>
    </location>
</feature>
<evidence type="ECO:0000256" key="7">
    <source>
        <dbReference type="ARBA" id="ARBA00020728"/>
    </source>
</evidence>
<dbReference type="RefSeq" id="XP_003866946.1">
    <property type="nucleotide sequence ID" value="XM_003866898.1"/>
</dbReference>
<evidence type="ECO:0000256" key="11">
    <source>
        <dbReference type="ARBA" id="ARBA00022737"/>
    </source>
</evidence>
<feature type="compositionally biased region" description="Polar residues" evidence="18">
    <location>
        <begin position="1052"/>
        <end position="1061"/>
    </location>
</feature>
<feature type="compositionally biased region" description="Polar residues" evidence="18">
    <location>
        <begin position="392"/>
        <end position="413"/>
    </location>
</feature>
<feature type="domain" description="WH2" evidence="21">
    <location>
        <begin position="1379"/>
        <end position="1396"/>
    </location>
</feature>
<proteinExistence type="inferred from homology"/>
<dbReference type="KEGG" id="cot:CORT_0A11230"/>
<evidence type="ECO:0000256" key="17">
    <source>
        <dbReference type="ARBA" id="ARBA00025194"/>
    </source>
</evidence>
<dbReference type="InterPro" id="IPR000261">
    <property type="entry name" value="EH_dom"/>
</dbReference>
<dbReference type="CDD" id="cd00052">
    <property type="entry name" value="EH"/>
    <property type="match status" value="2"/>
</dbReference>
<dbReference type="InterPro" id="IPR002048">
    <property type="entry name" value="EF_hand_dom"/>
</dbReference>
<feature type="compositionally biased region" description="Pro residues" evidence="18">
    <location>
        <begin position="1311"/>
        <end position="1364"/>
    </location>
</feature>
<feature type="compositionally biased region" description="Low complexity" evidence="18">
    <location>
        <begin position="381"/>
        <end position="390"/>
    </location>
</feature>
<evidence type="ECO:0000256" key="18">
    <source>
        <dbReference type="SAM" id="MobiDB-lite"/>
    </source>
</evidence>
<evidence type="ECO:0000256" key="13">
    <source>
        <dbReference type="ARBA" id="ARBA00023054"/>
    </source>
</evidence>
<evidence type="ECO:0000313" key="22">
    <source>
        <dbReference type="EMBL" id="CCG21508.1"/>
    </source>
</evidence>
<evidence type="ECO:0000256" key="8">
    <source>
        <dbReference type="ARBA" id="ARBA00022475"/>
    </source>
</evidence>
<dbReference type="SMART" id="SM00027">
    <property type="entry name" value="EH"/>
    <property type="match status" value="2"/>
</dbReference>
<dbReference type="eggNOG" id="KOG0998">
    <property type="taxonomic scope" value="Eukaryota"/>
</dbReference>
<dbReference type="GO" id="GO:0016197">
    <property type="term" value="P:endosomal transport"/>
    <property type="evidence" value="ECO:0007669"/>
    <property type="project" value="TreeGrafter"/>
</dbReference>
<comment type="subcellular location">
    <subcellularLocation>
        <location evidence="3">Cell membrane</location>
        <topology evidence="3">Peripheral membrane protein</topology>
        <orientation evidence="3">Cytoplasmic side</orientation>
    </subcellularLocation>
    <subcellularLocation>
        <location evidence="2">Cytoplasm</location>
        <location evidence="2">Cytoskeleton</location>
        <location evidence="2">Actin patch</location>
    </subcellularLocation>
    <subcellularLocation>
        <location evidence="1">Endosome membrane</location>
        <topology evidence="1">Peripheral membrane protein</topology>
        <orientation evidence="1">Cytoplasmic side</orientation>
    </subcellularLocation>
</comment>
<feature type="compositionally biased region" description="Polar residues" evidence="18">
    <location>
        <begin position="314"/>
        <end position="324"/>
    </location>
</feature>
<feature type="compositionally biased region" description="Polar residues" evidence="18">
    <location>
        <begin position="1"/>
        <end position="11"/>
    </location>
</feature>
<dbReference type="Pfam" id="PF02205">
    <property type="entry name" value="WH2"/>
    <property type="match status" value="1"/>
</dbReference>
<feature type="compositionally biased region" description="Pro residues" evidence="18">
    <location>
        <begin position="993"/>
        <end position="1005"/>
    </location>
</feature>
<keyword evidence="23" id="KW-1185">Reference proteome</keyword>
<dbReference type="GO" id="GO:0005509">
    <property type="term" value="F:calcium ion binding"/>
    <property type="evidence" value="ECO:0007669"/>
    <property type="project" value="InterPro"/>
</dbReference>